<feature type="domain" description="Cyclic nucleotide-binding" evidence="4">
    <location>
        <begin position="17"/>
        <end position="120"/>
    </location>
</feature>
<dbReference type="AlphaFoldDB" id="S0FVS4"/>
<dbReference type="OrthoDB" id="5422810at2"/>
<dbReference type="SUPFAM" id="SSF46785">
    <property type="entry name" value="Winged helix' DNA-binding domain"/>
    <property type="match status" value="1"/>
</dbReference>
<keyword evidence="1" id="KW-0805">Transcription regulation</keyword>
<organism evidence="6 7">
    <name type="scientific">Desulfotignum phosphitoxidans DSM 13687</name>
    <dbReference type="NCBI Taxonomy" id="1286635"/>
    <lineage>
        <taxon>Bacteria</taxon>
        <taxon>Pseudomonadati</taxon>
        <taxon>Thermodesulfobacteriota</taxon>
        <taxon>Desulfobacteria</taxon>
        <taxon>Desulfobacterales</taxon>
        <taxon>Desulfobacteraceae</taxon>
        <taxon>Desulfotignum</taxon>
    </lineage>
</organism>
<accession>S0FVS4</accession>
<dbReference type="Gene3D" id="2.60.120.10">
    <property type="entry name" value="Jelly Rolls"/>
    <property type="match status" value="1"/>
</dbReference>
<protein>
    <submittedName>
        <fullName evidence="6">Crp/Fnr family transcriptional regulator</fullName>
    </submittedName>
</protein>
<evidence type="ECO:0000256" key="1">
    <source>
        <dbReference type="ARBA" id="ARBA00023015"/>
    </source>
</evidence>
<evidence type="ECO:0000313" key="6">
    <source>
        <dbReference type="EMBL" id="EMS78815.1"/>
    </source>
</evidence>
<dbReference type="InterPro" id="IPR014710">
    <property type="entry name" value="RmlC-like_jellyroll"/>
</dbReference>
<gene>
    <name evidence="6" type="ORF">Dpo_6c00140</name>
</gene>
<dbReference type="SMART" id="SM00100">
    <property type="entry name" value="cNMP"/>
    <property type="match status" value="1"/>
</dbReference>
<dbReference type="PROSITE" id="PS50042">
    <property type="entry name" value="CNMP_BINDING_3"/>
    <property type="match status" value="1"/>
</dbReference>
<dbReference type="Pfam" id="PF00027">
    <property type="entry name" value="cNMP_binding"/>
    <property type="match status" value="1"/>
</dbReference>
<dbReference type="InterPro" id="IPR018490">
    <property type="entry name" value="cNMP-bd_dom_sf"/>
</dbReference>
<reference evidence="6 7" key="1">
    <citation type="journal article" date="2013" name="Genome Announc.">
        <title>Draft Genome Sequence of Desulfotignum phosphitoxidans DSM 13687 Strain FiPS-3.</title>
        <authorList>
            <person name="Poehlein A."/>
            <person name="Daniel R."/>
            <person name="Simeonova D.D."/>
        </authorList>
    </citation>
    <scope>NUCLEOTIDE SEQUENCE [LARGE SCALE GENOMIC DNA]</scope>
    <source>
        <strain evidence="6 7">DSM 13687</strain>
    </source>
</reference>
<keyword evidence="7" id="KW-1185">Reference proteome</keyword>
<sequence>MAQFTQSEKDVFRTAPFFKGVPADVVFRLFDIGDAVHFPKNTHVSAIGDTVDPVFFVMSGLLRISACAESGRRITFLLVKRGEPYNLLGPYLDCGRFLEAEAARPTRCLRIQGNQFMTFVTDHPVIVPNILRWIGIGLDSANSRILDLMEKKVENRVLRVLSTLYEKFGTPLLFTSQEISEIAGTTPESTLRTMGQLRDMGIITTQRGQIRIHDPAALKNIEFGSLKI</sequence>
<dbReference type="Proteomes" id="UP000014216">
    <property type="component" value="Unassembled WGS sequence"/>
</dbReference>
<dbReference type="SUPFAM" id="SSF51206">
    <property type="entry name" value="cAMP-binding domain-like"/>
    <property type="match status" value="1"/>
</dbReference>
<evidence type="ECO:0000259" key="4">
    <source>
        <dbReference type="PROSITE" id="PS50042"/>
    </source>
</evidence>
<evidence type="ECO:0000256" key="3">
    <source>
        <dbReference type="ARBA" id="ARBA00023163"/>
    </source>
</evidence>
<keyword evidence="2" id="KW-0238">DNA-binding</keyword>
<name>S0FVS4_9BACT</name>
<dbReference type="Pfam" id="PF13545">
    <property type="entry name" value="HTH_Crp_2"/>
    <property type="match status" value="1"/>
</dbReference>
<dbReference type="GO" id="GO:0003677">
    <property type="term" value="F:DNA binding"/>
    <property type="evidence" value="ECO:0007669"/>
    <property type="project" value="UniProtKB-KW"/>
</dbReference>
<evidence type="ECO:0000256" key="2">
    <source>
        <dbReference type="ARBA" id="ARBA00023125"/>
    </source>
</evidence>
<dbReference type="InterPro" id="IPR036390">
    <property type="entry name" value="WH_DNA-bd_sf"/>
</dbReference>
<dbReference type="EMBL" id="APJX01000006">
    <property type="protein sequence ID" value="EMS78815.1"/>
    <property type="molecule type" value="Genomic_DNA"/>
</dbReference>
<evidence type="ECO:0000259" key="5">
    <source>
        <dbReference type="PROSITE" id="PS51063"/>
    </source>
</evidence>
<dbReference type="InterPro" id="IPR000595">
    <property type="entry name" value="cNMP-bd_dom"/>
</dbReference>
<comment type="caution">
    <text evidence="6">The sequence shown here is derived from an EMBL/GenBank/DDBJ whole genome shotgun (WGS) entry which is preliminary data.</text>
</comment>
<dbReference type="InterPro" id="IPR012318">
    <property type="entry name" value="HTH_CRP"/>
</dbReference>
<dbReference type="SMART" id="SM00419">
    <property type="entry name" value="HTH_CRP"/>
    <property type="match status" value="1"/>
</dbReference>
<feature type="domain" description="HTH crp-type" evidence="5">
    <location>
        <begin position="151"/>
        <end position="216"/>
    </location>
</feature>
<evidence type="ECO:0000313" key="7">
    <source>
        <dbReference type="Proteomes" id="UP000014216"/>
    </source>
</evidence>
<dbReference type="CDD" id="cd00038">
    <property type="entry name" value="CAP_ED"/>
    <property type="match status" value="1"/>
</dbReference>
<dbReference type="GO" id="GO:0006355">
    <property type="term" value="P:regulation of DNA-templated transcription"/>
    <property type="evidence" value="ECO:0007669"/>
    <property type="project" value="InterPro"/>
</dbReference>
<dbReference type="RefSeq" id="WP_006966616.1">
    <property type="nucleotide sequence ID" value="NZ_APJX01000006.1"/>
</dbReference>
<dbReference type="PROSITE" id="PS51063">
    <property type="entry name" value="HTH_CRP_2"/>
    <property type="match status" value="1"/>
</dbReference>
<keyword evidence="3" id="KW-0804">Transcription</keyword>
<proteinExistence type="predicted"/>